<dbReference type="InterPro" id="IPR004481">
    <property type="entry name" value="K/Na/Ca-exchanger"/>
</dbReference>
<dbReference type="InterPro" id="IPR004837">
    <property type="entry name" value="NaCa_Exmemb"/>
</dbReference>
<dbReference type="Pfam" id="PF01699">
    <property type="entry name" value="Na_Ca_ex"/>
    <property type="match status" value="2"/>
</dbReference>
<keyword evidence="2 5" id="KW-0812">Transmembrane</keyword>
<feature type="transmembrane region" description="Helical" evidence="5">
    <location>
        <begin position="110"/>
        <end position="127"/>
    </location>
</feature>
<protein>
    <submittedName>
        <fullName evidence="7">Calcium/sodium antiporter</fullName>
    </submittedName>
</protein>
<feature type="transmembrane region" description="Helical" evidence="5">
    <location>
        <begin position="236"/>
        <end position="255"/>
    </location>
</feature>
<evidence type="ECO:0000256" key="5">
    <source>
        <dbReference type="SAM" id="Phobius"/>
    </source>
</evidence>
<dbReference type="InterPro" id="IPR044880">
    <property type="entry name" value="NCX_ion-bd_dom_sf"/>
</dbReference>
<organism evidence="7 8">
    <name type="scientific">Lentiprolixibacter aurantiacus</name>
    <dbReference type="NCBI Taxonomy" id="2993939"/>
    <lineage>
        <taxon>Bacteria</taxon>
        <taxon>Pseudomonadati</taxon>
        <taxon>Bacteroidota</taxon>
        <taxon>Flavobacteriia</taxon>
        <taxon>Flavobacteriales</taxon>
        <taxon>Flavobacteriaceae</taxon>
        <taxon>Lentiprolixibacter</taxon>
    </lineage>
</organism>
<evidence type="ECO:0000259" key="6">
    <source>
        <dbReference type="Pfam" id="PF01699"/>
    </source>
</evidence>
<dbReference type="GO" id="GO:0008273">
    <property type="term" value="F:calcium, potassium:sodium antiporter activity"/>
    <property type="evidence" value="ECO:0007669"/>
    <property type="project" value="TreeGrafter"/>
</dbReference>
<feature type="transmembrane region" description="Helical" evidence="5">
    <location>
        <begin position="267"/>
        <end position="287"/>
    </location>
</feature>
<dbReference type="RefSeq" id="WP_266013136.1">
    <property type="nucleotide sequence ID" value="NZ_JAPFQP010000003.1"/>
</dbReference>
<evidence type="ECO:0000313" key="7">
    <source>
        <dbReference type="EMBL" id="MCX2719911.1"/>
    </source>
</evidence>
<dbReference type="GO" id="GO:0005262">
    <property type="term" value="F:calcium channel activity"/>
    <property type="evidence" value="ECO:0007669"/>
    <property type="project" value="TreeGrafter"/>
</dbReference>
<feature type="transmembrane region" description="Helical" evidence="5">
    <location>
        <begin position="169"/>
        <end position="191"/>
    </location>
</feature>
<keyword evidence="8" id="KW-1185">Reference proteome</keyword>
<evidence type="ECO:0000256" key="2">
    <source>
        <dbReference type="ARBA" id="ARBA00022692"/>
    </source>
</evidence>
<dbReference type="Gene3D" id="1.20.1420.30">
    <property type="entry name" value="NCX, central ion-binding region"/>
    <property type="match status" value="1"/>
</dbReference>
<accession>A0AAE3SP73</accession>
<keyword evidence="4 5" id="KW-0472">Membrane</keyword>
<feature type="transmembrane region" description="Helical" evidence="5">
    <location>
        <begin position="6"/>
        <end position="26"/>
    </location>
</feature>
<proteinExistence type="predicted"/>
<evidence type="ECO:0000256" key="1">
    <source>
        <dbReference type="ARBA" id="ARBA00004141"/>
    </source>
</evidence>
<dbReference type="Proteomes" id="UP001207116">
    <property type="component" value="Unassembled WGS sequence"/>
</dbReference>
<dbReference type="PANTHER" id="PTHR10846:SF8">
    <property type="entry name" value="INNER MEMBRANE PROTEIN YRBG"/>
    <property type="match status" value="1"/>
</dbReference>
<name>A0AAE3SP73_9FLAO</name>
<comment type="subcellular location">
    <subcellularLocation>
        <location evidence="1">Membrane</location>
        <topology evidence="1">Multi-pass membrane protein</topology>
    </subcellularLocation>
</comment>
<feature type="transmembrane region" description="Helical" evidence="5">
    <location>
        <begin position="77"/>
        <end position="98"/>
    </location>
</feature>
<sequence>MSEFAFLILGIFGLWLGTDFTVKYAVKIARRFRISELFIGLTILAFGTDLPELAVAVEGAIYNLGGTDVSGVVTGNAIGSSICQISIIVGVIALFYFVNVGKLQARQMGAELIGSLILLALVSFDGMITWNDGALLLIAFLLYIYTLLQRERKIRKEDTSVKEKSGFGIWFQITLLVGSLGIVILSSHVAIEQAIVIAERWGVGQSFIGAVIIGLGTSLPELAISLNALSKGQSSLSVGNIVGSNIFDLLVPLGLGSLISEIRIDDSILVFDLPVLFICSVIFIWFLIRKKGVQKHEGIVLVILYLAYAFGKNFLN</sequence>
<dbReference type="PANTHER" id="PTHR10846">
    <property type="entry name" value="SODIUM/POTASSIUM/CALCIUM EXCHANGER"/>
    <property type="match status" value="1"/>
</dbReference>
<evidence type="ECO:0000313" key="8">
    <source>
        <dbReference type="Proteomes" id="UP001207116"/>
    </source>
</evidence>
<feature type="transmembrane region" description="Helical" evidence="5">
    <location>
        <begin position="133"/>
        <end position="148"/>
    </location>
</feature>
<gene>
    <name evidence="7" type="ORF">OO016_09880</name>
</gene>
<evidence type="ECO:0000256" key="4">
    <source>
        <dbReference type="ARBA" id="ARBA00023136"/>
    </source>
</evidence>
<dbReference type="AlphaFoldDB" id="A0AAE3SP73"/>
<comment type="caution">
    <text evidence="7">The sequence shown here is derived from an EMBL/GenBank/DDBJ whole genome shotgun (WGS) entry which is preliminary data.</text>
</comment>
<dbReference type="NCBIfam" id="TIGR00367">
    <property type="entry name" value="calcium/sodium antiporter"/>
    <property type="match status" value="1"/>
</dbReference>
<dbReference type="EMBL" id="JAPFQP010000003">
    <property type="protein sequence ID" value="MCX2719911.1"/>
    <property type="molecule type" value="Genomic_DNA"/>
</dbReference>
<dbReference type="GO" id="GO:0006874">
    <property type="term" value="P:intracellular calcium ion homeostasis"/>
    <property type="evidence" value="ECO:0007669"/>
    <property type="project" value="TreeGrafter"/>
</dbReference>
<dbReference type="GO" id="GO:0005886">
    <property type="term" value="C:plasma membrane"/>
    <property type="evidence" value="ECO:0007669"/>
    <property type="project" value="TreeGrafter"/>
</dbReference>
<evidence type="ECO:0000256" key="3">
    <source>
        <dbReference type="ARBA" id="ARBA00022989"/>
    </source>
</evidence>
<feature type="domain" description="Sodium/calcium exchanger membrane region" evidence="6">
    <location>
        <begin position="173"/>
        <end position="310"/>
    </location>
</feature>
<feature type="transmembrane region" description="Helical" evidence="5">
    <location>
        <begin position="38"/>
        <end position="57"/>
    </location>
</feature>
<feature type="domain" description="Sodium/calcium exchanger membrane region" evidence="6">
    <location>
        <begin position="4"/>
        <end position="148"/>
    </location>
</feature>
<feature type="transmembrane region" description="Helical" evidence="5">
    <location>
        <begin position="203"/>
        <end position="224"/>
    </location>
</feature>
<keyword evidence="3 5" id="KW-1133">Transmembrane helix</keyword>
<reference evidence="7" key="1">
    <citation type="submission" date="2022-11" db="EMBL/GenBank/DDBJ databases">
        <title>The characterization of three novel Bacteroidetes species and genomic analysis of their roles in tidal elemental geochemical cycles.</title>
        <authorList>
            <person name="Ma K.-J."/>
        </authorList>
    </citation>
    <scope>NUCLEOTIDE SEQUENCE</scope>
    <source>
        <strain evidence="7">M415</strain>
    </source>
</reference>